<dbReference type="PANTHER" id="PTHR43156">
    <property type="entry name" value="STAGE II SPORULATION PROTEIN E-RELATED"/>
    <property type="match status" value="1"/>
</dbReference>
<dbReference type="KEGG" id="mfeu:H1D33_27610"/>
<dbReference type="Proteomes" id="UP000510844">
    <property type="component" value="Chromosome"/>
</dbReference>
<dbReference type="SMART" id="SM00331">
    <property type="entry name" value="PP2C_SIG"/>
    <property type="match status" value="1"/>
</dbReference>
<proteinExistence type="predicted"/>
<gene>
    <name evidence="4" type="ORF">H1D33_27610</name>
</gene>
<dbReference type="NCBIfam" id="TIGR00229">
    <property type="entry name" value="sensory_box"/>
    <property type="match status" value="1"/>
</dbReference>
<reference evidence="4 5" key="2">
    <citation type="journal article" date="2021" name="Mar. Drugs">
        <title>A New Micromonospora Strain with Antibiotic Activity Isolated from the Microbiome of a Mid-Atlantic Deep-Sea Sponge.</title>
        <authorList>
            <person name="Back C.R."/>
            <person name="Stennett H.L."/>
            <person name="Williams S.E."/>
            <person name="Wang L."/>
            <person name="Ojeda Gomez J."/>
            <person name="Abdulle O.M."/>
            <person name="Duffy T."/>
            <person name="Neal C."/>
            <person name="Mantell J."/>
            <person name="Jepson M.A."/>
            <person name="Hendry K.R."/>
            <person name="Powell D."/>
            <person name="Stach J.E.M."/>
            <person name="Essex-Lopresti A.E."/>
            <person name="Willis C.L."/>
            <person name="Curnow P."/>
            <person name="Race P.R."/>
        </authorList>
    </citation>
    <scope>NUCLEOTIDE SEQUENCE [LARGE SCALE GENOMIC DNA]</scope>
    <source>
        <strain evidence="4 5">28ISP2-46</strain>
    </source>
</reference>
<dbReference type="Gene3D" id="3.60.40.10">
    <property type="entry name" value="PPM-type phosphatase domain"/>
    <property type="match status" value="1"/>
</dbReference>
<dbReference type="SUPFAM" id="SSF55781">
    <property type="entry name" value="GAF domain-like"/>
    <property type="match status" value="3"/>
</dbReference>
<dbReference type="CDD" id="cd00130">
    <property type="entry name" value="PAS"/>
    <property type="match status" value="1"/>
</dbReference>
<feature type="region of interest" description="Disordered" evidence="2">
    <location>
        <begin position="366"/>
        <end position="385"/>
    </location>
</feature>
<dbReference type="PROSITE" id="PS50112">
    <property type="entry name" value="PAS"/>
    <property type="match status" value="1"/>
</dbReference>
<dbReference type="Gene3D" id="3.30.450.40">
    <property type="match status" value="3"/>
</dbReference>
<dbReference type="EMBL" id="CP059322">
    <property type="protein sequence ID" value="QLQ36959.1"/>
    <property type="molecule type" value="Genomic_DNA"/>
</dbReference>
<dbReference type="InterPro" id="IPR035965">
    <property type="entry name" value="PAS-like_dom_sf"/>
</dbReference>
<evidence type="ECO:0000256" key="1">
    <source>
        <dbReference type="ARBA" id="ARBA00022801"/>
    </source>
</evidence>
<organism evidence="4 5">
    <name type="scientific">Micromonospora robiginosa</name>
    <dbReference type="NCBI Taxonomy" id="2749844"/>
    <lineage>
        <taxon>Bacteria</taxon>
        <taxon>Bacillati</taxon>
        <taxon>Actinomycetota</taxon>
        <taxon>Actinomycetes</taxon>
        <taxon>Micromonosporales</taxon>
        <taxon>Micromonosporaceae</taxon>
        <taxon>Micromonospora</taxon>
    </lineage>
</organism>
<evidence type="ECO:0000313" key="5">
    <source>
        <dbReference type="Proteomes" id="UP000510844"/>
    </source>
</evidence>
<name>A0A7L6B4W3_9ACTN</name>
<reference evidence="5" key="1">
    <citation type="submission" date="2020-07" db="EMBL/GenBank/DDBJ databases">
        <title>A new Micromonospora strain with potent antibiotic activity isolated from the microbiome of a mid-Atlantic deep-sea sponge.</title>
        <authorList>
            <person name="Back C.R."/>
            <person name="Stennett H.L."/>
            <person name="Williams S.E."/>
            <person name="Wang L."/>
            <person name="Ojeda Gomez J."/>
            <person name="Abdulle O.M."/>
            <person name="Duffy T."/>
            <person name="Hendry K.R."/>
            <person name="Powell D."/>
            <person name="Stach J.E."/>
            <person name="Essex-Lopresti A.E."/>
            <person name="Willis C.L."/>
            <person name="Curnow P."/>
            <person name="Race P.R."/>
        </authorList>
    </citation>
    <scope>NUCLEOTIDE SEQUENCE [LARGE SCALE GENOMIC DNA]</scope>
    <source>
        <strain evidence="5">28ISP2-46</strain>
    </source>
</reference>
<dbReference type="AlphaFoldDB" id="A0A7L6B4W3"/>
<dbReference type="Gene3D" id="3.30.450.20">
    <property type="entry name" value="PAS domain"/>
    <property type="match status" value="2"/>
</dbReference>
<dbReference type="RefSeq" id="WP_181569462.1">
    <property type="nucleotide sequence ID" value="NZ_CP059322.2"/>
</dbReference>
<dbReference type="Pfam" id="PF07228">
    <property type="entry name" value="SpoIIE"/>
    <property type="match status" value="1"/>
</dbReference>
<evidence type="ECO:0000256" key="2">
    <source>
        <dbReference type="SAM" id="MobiDB-lite"/>
    </source>
</evidence>
<keyword evidence="5" id="KW-1185">Reference proteome</keyword>
<dbReference type="InterPro" id="IPR052016">
    <property type="entry name" value="Bact_Sigma-Reg"/>
</dbReference>
<dbReference type="SMART" id="SM00065">
    <property type="entry name" value="GAF"/>
    <property type="match status" value="2"/>
</dbReference>
<dbReference type="InterPro" id="IPR013656">
    <property type="entry name" value="PAS_4"/>
</dbReference>
<dbReference type="GO" id="GO:0016791">
    <property type="term" value="F:phosphatase activity"/>
    <property type="evidence" value="ECO:0007669"/>
    <property type="project" value="TreeGrafter"/>
</dbReference>
<accession>A0A7L6B4W3</accession>
<dbReference type="Pfam" id="PF08448">
    <property type="entry name" value="PAS_4"/>
    <property type="match status" value="2"/>
</dbReference>
<keyword evidence="1" id="KW-0378">Hydrolase</keyword>
<dbReference type="SUPFAM" id="SSF81606">
    <property type="entry name" value="PP2C-like"/>
    <property type="match status" value="1"/>
</dbReference>
<evidence type="ECO:0000259" key="3">
    <source>
        <dbReference type="PROSITE" id="PS50112"/>
    </source>
</evidence>
<dbReference type="SUPFAM" id="SSF55785">
    <property type="entry name" value="PYP-like sensor domain (PAS domain)"/>
    <property type="match status" value="2"/>
</dbReference>
<feature type="domain" description="PAS" evidence="3">
    <location>
        <begin position="329"/>
        <end position="366"/>
    </location>
</feature>
<dbReference type="InterPro" id="IPR001932">
    <property type="entry name" value="PPM-type_phosphatase-like_dom"/>
</dbReference>
<dbReference type="InterPro" id="IPR003018">
    <property type="entry name" value="GAF"/>
</dbReference>
<dbReference type="InterPro" id="IPR036457">
    <property type="entry name" value="PPM-type-like_dom_sf"/>
</dbReference>
<dbReference type="PANTHER" id="PTHR43156:SF2">
    <property type="entry name" value="STAGE II SPORULATION PROTEIN E"/>
    <property type="match status" value="1"/>
</dbReference>
<dbReference type="InterPro" id="IPR029016">
    <property type="entry name" value="GAF-like_dom_sf"/>
</dbReference>
<sequence length="990" mass="103645">MSITPPHGTRWPDVATTGADAGAAITGRDWTGTPLGPIADWPQSLRTALALCLHSPAPAVLWWGDGPVALPNDAYRDLLGPARDAASGAPGVDLWPGDPDAFAALLAGVRAGRGATVSPDVPVRRTRDGVDEERWFTFTHSPVTGESGRPAAVLTIGAETTARVVGACRLRLLATLAGALAGAADPEEVARRAVTTLADAAPLPFVQLHLATPDGPRLAAADGADVLPGPPGGWPLAEVLADGAPRLVPPHPSDGCPAAPVVAVLPVPDPGAATPAAVLVAGLDPHRPVDADHRAFVELVAGQIGAALAAARARRADRHRPAPDPTRAELRLFQALVERSGDFIAVADPDGRTVYVNPAGRALFGLDDRAGDEPGPVDTDPPDARDLWRTELIPTALREGHHRGERRLVHRDTGELIDVDHQTFTVDTGDQRPAFVATVGRDVSERQRALRRAEALARLAGALSSARGREAVVAALTALAPAVVDAATLRVAVASPGGRMLDVAGGDAPPGRLPVDADDPLARAVRDNAVLPLAGADGRTAGVCLPLRYGDGGTLGALEVCWVGPVADDEALRSLLDAVAGLCSQAVQRAELTGSAQAMAGFAARLSVTRSTTEAIEVILDAATTALGAELPGLAMRDEGRRVRLWHHDDVPGTLAATFRDLTLDDPRPIVRALRNGERIVLRDRADFAARFPGLPDPVGGHGLVTTVALPLFGAGHRPIAALGFGWRRERPLRDTDLALLDTVADLCEQTLERVRLAAAEHNLVTRLAGRLRSSSLTTPRGVEVATRYRPAMSGLHLGGDWYDLVRQDGDRLAVVVGDVVGHQVEAAADMAQLRTMLNTLIRLGVPLEEVFLRLTELVGVGFLGTCLVVVVDPAARTARVARAGHPHPVLLPVGRPPHSVPTANALPLGMVDRPMTVTTVAFAPGDVLVAYTDGLVERRGRPYDEGVAALHRSLAGVRDEPVEAIADALLHDLAGSEDDQALVVLRHLG</sequence>
<dbReference type="Pfam" id="PF13185">
    <property type="entry name" value="GAF_2"/>
    <property type="match status" value="1"/>
</dbReference>
<protein>
    <submittedName>
        <fullName evidence="4">SpoIIE family protein phosphatase</fullName>
    </submittedName>
</protein>
<evidence type="ECO:0000313" key="4">
    <source>
        <dbReference type="EMBL" id="QLQ36959.1"/>
    </source>
</evidence>
<dbReference type="InterPro" id="IPR000014">
    <property type="entry name" value="PAS"/>
</dbReference>